<protein>
    <submittedName>
        <fullName evidence="1">Uncharacterized protein</fullName>
    </submittedName>
</protein>
<dbReference type="InterPro" id="IPR011010">
    <property type="entry name" value="DNA_brk_join_enz"/>
</dbReference>
<name>A0A9X2F5Y2_9BACT</name>
<organism evidence="1 2">
    <name type="scientific">Aeoliella straminimaris</name>
    <dbReference type="NCBI Taxonomy" id="2954799"/>
    <lineage>
        <taxon>Bacteria</taxon>
        <taxon>Pseudomonadati</taxon>
        <taxon>Planctomycetota</taxon>
        <taxon>Planctomycetia</taxon>
        <taxon>Pirellulales</taxon>
        <taxon>Lacipirellulaceae</taxon>
        <taxon>Aeoliella</taxon>
    </lineage>
</organism>
<keyword evidence="2" id="KW-1185">Reference proteome</keyword>
<evidence type="ECO:0000313" key="2">
    <source>
        <dbReference type="Proteomes" id="UP001155241"/>
    </source>
</evidence>
<dbReference type="GO" id="GO:0003677">
    <property type="term" value="F:DNA binding"/>
    <property type="evidence" value="ECO:0007669"/>
    <property type="project" value="InterPro"/>
</dbReference>
<dbReference type="EMBL" id="JAMXLR010000012">
    <property type="protein sequence ID" value="MCO6042842.1"/>
    <property type="molecule type" value="Genomic_DNA"/>
</dbReference>
<comment type="caution">
    <text evidence="1">The sequence shown here is derived from an EMBL/GenBank/DDBJ whole genome shotgun (WGS) entry which is preliminary data.</text>
</comment>
<evidence type="ECO:0000313" key="1">
    <source>
        <dbReference type="EMBL" id="MCO6042842.1"/>
    </source>
</evidence>
<reference evidence="1" key="1">
    <citation type="submission" date="2022-06" db="EMBL/GenBank/DDBJ databases">
        <title>Aeoliella straminimaris, a novel planctomycete from sediments.</title>
        <authorList>
            <person name="Vitorino I.R."/>
            <person name="Lage O.M."/>
        </authorList>
    </citation>
    <scope>NUCLEOTIDE SEQUENCE</scope>
    <source>
        <strain evidence="1">ICT_H6.2</strain>
    </source>
</reference>
<dbReference type="SUPFAM" id="SSF56349">
    <property type="entry name" value="DNA breaking-rejoining enzymes"/>
    <property type="match status" value="1"/>
</dbReference>
<accession>A0A9X2F5Y2</accession>
<sequence>MSPPRFGPLHLLEKQLSSNPDAPLSLAIVLPSLWLISTRANALRILTTKGNQVVDRIPLGKEAREALDEYIKNQRGDKAGPLFKSKTGNGRCNR</sequence>
<proteinExistence type="predicted"/>
<gene>
    <name evidence="1" type="ORF">NG895_02875</name>
</gene>
<dbReference type="Proteomes" id="UP001155241">
    <property type="component" value="Unassembled WGS sequence"/>
</dbReference>
<dbReference type="AlphaFoldDB" id="A0A9X2F5Y2"/>